<dbReference type="NCBIfam" id="TIGR00722">
    <property type="entry name" value="ttdA_fumA_fumB"/>
    <property type="match status" value="1"/>
</dbReference>
<dbReference type="AlphaFoldDB" id="A0A832WL56"/>
<reference evidence="8" key="1">
    <citation type="journal article" date="2020" name="bioRxiv">
        <title>A rank-normalized archaeal taxonomy based on genome phylogeny resolves widespread incomplete and uneven classifications.</title>
        <authorList>
            <person name="Rinke C."/>
            <person name="Chuvochina M."/>
            <person name="Mussig A.J."/>
            <person name="Chaumeil P.-A."/>
            <person name="Waite D.W."/>
            <person name="Whitman W.B."/>
            <person name="Parks D.H."/>
            <person name="Hugenholtz P."/>
        </authorList>
    </citation>
    <scope>NUCLEOTIDE SEQUENCE</scope>
    <source>
        <strain evidence="8">UBA8853</strain>
    </source>
</reference>
<keyword evidence="5" id="KW-0411">Iron-sulfur</keyword>
<keyword evidence="2" id="KW-0004">4Fe-4S</keyword>
<dbReference type="OMA" id="YPCHIAS"/>
<dbReference type="PANTHER" id="PTHR30389:SF17">
    <property type="entry name" value="L(+)-TARTRATE DEHYDRATASE SUBUNIT ALPHA-RELATED"/>
    <property type="match status" value="1"/>
</dbReference>
<dbReference type="GO" id="GO:0046872">
    <property type="term" value="F:metal ion binding"/>
    <property type="evidence" value="ECO:0007669"/>
    <property type="project" value="UniProtKB-KW"/>
</dbReference>
<name>A0A832WL56_9EURY</name>
<comment type="caution">
    <text evidence="8">The sequence shown here is derived from an EMBL/GenBank/DDBJ whole genome shotgun (WGS) entry which is preliminary data.</text>
</comment>
<sequence>MPDDSDRELLESIAEATVEALRVAETKLPDDVLERVERALEEEEDDHARMMLEAILENVRIAEEKGLPMCQDTGLITVFAEIGREFPLRLAGTIRDGIEEGIRRATEEIPLRPNVVHPISRENTGDNTGDRVPIVRFLPTKGEELRLHFLPKGFGSENSSAVTRLLPTEGLEGVREFVIKTVREAGGMPCPPIVLGVGVGGTIDEAAHLAKLALFRPLNVRNPDPEIAKLEEELLEEINRLGVGPMGLGGRTTALAVNVELAYTHTAGLPVAVNVQCWAARRATAIVYPDGFFEVTQREYPRG</sequence>
<evidence type="ECO:0000313" key="8">
    <source>
        <dbReference type="EMBL" id="HII70775.1"/>
    </source>
</evidence>
<dbReference type="GO" id="GO:0004333">
    <property type="term" value="F:fumarate hydratase activity"/>
    <property type="evidence" value="ECO:0007669"/>
    <property type="project" value="UniProtKB-EC"/>
</dbReference>
<keyword evidence="4" id="KW-0408">Iron</keyword>
<dbReference type="RefSeq" id="WP_011018457.1">
    <property type="nucleotide sequence ID" value="NZ_DUJS01000004.1"/>
</dbReference>
<keyword evidence="3" id="KW-0479">Metal-binding</keyword>
<dbReference type="GeneID" id="1477388"/>
<dbReference type="InterPro" id="IPR004646">
    <property type="entry name" value="Fe-S_hydro-lyase_TtdA-typ_cat"/>
</dbReference>
<keyword evidence="6 8" id="KW-0456">Lyase</keyword>
<gene>
    <name evidence="8" type="ORF">HA336_06035</name>
</gene>
<dbReference type="InterPro" id="IPR051208">
    <property type="entry name" value="Class-I_Fumarase/Tartrate_DH"/>
</dbReference>
<dbReference type="NCBIfam" id="NF004885">
    <property type="entry name" value="PRK06246.1"/>
    <property type="match status" value="1"/>
</dbReference>
<evidence type="ECO:0000313" key="9">
    <source>
        <dbReference type="Proteomes" id="UP000619545"/>
    </source>
</evidence>
<proteinExistence type="inferred from homology"/>
<feature type="domain" description="Fe-S hydro-lyase tartrate dehydratase alpha-type catalytic" evidence="7">
    <location>
        <begin position="15"/>
        <end position="285"/>
    </location>
</feature>
<protein>
    <submittedName>
        <fullName evidence="8">Fumarate hydratase</fullName>
        <ecNumber evidence="8">4.2.1.2</ecNumber>
    </submittedName>
</protein>
<evidence type="ECO:0000256" key="6">
    <source>
        <dbReference type="ARBA" id="ARBA00023239"/>
    </source>
</evidence>
<evidence type="ECO:0000256" key="2">
    <source>
        <dbReference type="ARBA" id="ARBA00022485"/>
    </source>
</evidence>
<comment type="similarity">
    <text evidence="1">Belongs to the class-I fumarase family.</text>
</comment>
<dbReference type="Proteomes" id="UP000619545">
    <property type="component" value="Unassembled WGS sequence"/>
</dbReference>
<dbReference type="EC" id="4.2.1.2" evidence="8"/>
<evidence type="ECO:0000256" key="5">
    <source>
        <dbReference type="ARBA" id="ARBA00023014"/>
    </source>
</evidence>
<dbReference type="EMBL" id="DUJS01000004">
    <property type="protein sequence ID" value="HII70775.1"/>
    <property type="molecule type" value="Genomic_DNA"/>
</dbReference>
<evidence type="ECO:0000256" key="3">
    <source>
        <dbReference type="ARBA" id="ARBA00022723"/>
    </source>
</evidence>
<organism evidence="8 9">
    <name type="scientific">Methanopyrus kandleri</name>
    <dbReference type="NCBI Taxonomy" id="2320"/>
    <lineage>
        <taxon>Archaea</taxon>
        <taxon>Methanobacteriati</taxon>
        <taxon>Methanobacteriota</taxon>
        <taxon>Methanomada group</taxon>
        <taxon>Methanopyri</taxon>
        <taxon>Methanopyrales</taxon>
        <taxon>Methanopyraceae</taxon>
        <taxon>Methanopyrus</taxon>
    </lineage>
</organism>
<dbReference type="GO" id="GO:0051539">
    <property type="term" value="F:4 iron, 4 sulfur cluster binding"/>
    <property type="evidence" value="ECO:0007669"/>
    <property type="project" value="UniProtKB-KW"/>
</dbReference>
<evidence type="ECO:0000256" key="4">
    <source>
        <dbReference type="ARBA" id="ARBA00023004"/>
    </source>
</evidence>
<dbReference type="PANTHER" id="PTHR30389">
    <property type="entry name" value="FUMARATE HYDRATASE-RELATED"/>
    <property type="match status" value="1"/>
</dbReference>
<evidence type="ECO:0000259" key="7">
    <source>
        <dbReference type="Pfam" id="PF05681"/>
    </source>
</evidence>
<dbReference type="Pfam" id="PF05681">
    <property type="entry name" value="Fumerase"/>
    <property type="match status" value="1"/>
</dbReference>
<accession>A0A832WL56</accession>
<evidence type="ECO:0000256" key="1">
    <source>
        <dbReference type="ARBA" id="ARBA00008876"/>
    </source>
</evidence>